<evidence type="ECO:0000313" key="2">
    <source>
        <dbReference type="EMBL" id="VEL20561.1"/>
    </source>
</evidence>
<reference evidence="2" key="1">
    <citation type="submission" date="2018-11" db="EMBL/GenBank/DDBJ databases">
        <authorList>
            <consortium name="Pathogen Informatics"/>
        </authorList>
    </citation>
    <scope>NUCLEOTIDE SEQUENCE</scope>
</reference>
<dbReference type="AlphaFoldDB" id="A0A3S5BDP9"/>
<proteinExistence type="predicted"/>
<organism evidence="2 3">
    <name type="scientific">Protopolystoma xenopodis</name>
    <dbReference type="NCBI Taxonomy" id="117903"/>
    <lineage>
        <taxon>Eukaryota</taxon>
        <taxon>Metazoa</taxon>
        <taxon>Spiralia</taxon>
        <taxon>Lophotrochozoa</taxon>
        <taxon>Platyhelminthes</taxon>
        <taxon>Monogenea</taxon>
        <taxon>Polyopisthocotylea</taxon>
        <taxon>Polystomatidea</taxon>
        <taxon>Polystomatidae</taxon>
        <taxon>Protopolystoma</taxon>
    </lineage>
</organism>
<evidence type="ECO:0000256" key="1">
    <source>
        <dbReference type="SAM" id="MobiDB-lite"/>
    </source>
</evidence>
<feature type="region of interest" description="Disordered" evidence="1">
    <location>
        <begin position="1"/>
        <end position="52"/>
    </location>
</feature>
<dbReference type="EMBL" id="CAAALY010047033">
    <property type="protein sequence ID" value="VEL20561.1"/>
    <property type="molecule type" value="Genomic_DNA"/>
</dbReference>
<keyword evidence="3" id="KW-1185">Reference proteome</keyword>
<sequence>MSKRNHGPCSPARLVDAASTTSQGEGPADAKLPISSPNEELTSSHQDTSKELRIITRARTMRPHLQGIGSTKPNQLCRVRGCGILRLLTFLRRMRRVDAPLTAEKHPLFRVFPSLLFCPSRPS</sequence>
<gene>
    <name evidence="2" type="ORF">PXEA_LOCUS14001</name>
</gene>
<protein>
    <submittedName>
        <fullName evidence="2">Uncharacterized protein</fullName>
    </submittedName>
</protein>
<evidence type="ECO:0000313" key="3">
    <source>
        <dbReference type="Proteomes" id="UP000784294"/>
    </source>
</evidence>
<feature type="compositionally biased region" description="Polar residues" evidence="1">
    <location>
        <begin position="35"/>
        <end position="46"/>
    </location>
</feature>
<accession>A0A3S5BDP9</accession>
<comment type="caution">
    <text evidence="2">The sequence shown here is derived from an EMBL/GenBank/DDBJ whole genome shotgun (WGS) entry which is preliminary data.</text>
</comment>
<dbReference type="Proteomes" id="UP000784294">
    <property type="component" value="Unassembled WGS sequence"/>
</dbReference>
<name>A0A3S5BDP9_9PLAT</name>